<dbReference type="PROSITE" id="PS50110">
    <property type="entry name" value="RESPONSE_REGULATORY"/>
    <property type="match status" value="1"/>
</dbReference>
<feature type="modified residue" description="4-aspartylphosphate" evidence="2">
    <location>
        <position position="59"/>
    </location>
</feature>
<dbReference type="AlphaFoldDB" id="A0A7S8FF64"/>
<dbReference type="InterPro" id="IPR011006">
    <property type="entry name" value="CheY-like_superfamily"/>
</dbReference>
<sequence>MGILIVDDSPDERLLLHHILKNAGYRDLITVSSARDAFTQLDLDHAGNNALSLDLILMDIKMPDMDGVEACRRIKAVPALTQIPIIVVTARSQKDFLQAAFDAGAEDYIRKPVESAELLARVKSAFKLKQESEARKSWEEEVTKTINDLDRTVSDMEALQQLIPVCPTCRKSHPSQISEAALNEYAQSHPRMKFQSLMCSTCRV</sequence>
<gene>
    <name evidence="4" type="ORF">Nkreftii_002494</name>
</gene>
<evidence type="ECO:0000313" key="5">
    <source>
        <dbReference type="Proteomes" id="UP000593737"/>
    </source>
</evidence>
<dbReference type="Gene3D" id="3.40.50.2300">
    <property type="match status" value="1"/>
</dbReference>
<dbReference type="SMART" id="SM00448">
    <property type="entry name" value="REC"/>
    <property type="match status" value="1"/>
</dbReference>
<organism evidence="4 5">
    <name type="scientific">Candidatus Nitrospira kreftii</name>
    <dbReference type="NCBI Taxonomy" id="2652173"/>
    <lineage>
        <taxon>Bacteria</taxon>
        <taxon>Pseudomonadati</taxon>
        <taxon>Nitrospirota</taxon>
        <taxon>Nitrospiria</taxon>
        <taxon>Nitrospirales</taxon>
        <taxon>Nitrospiraceae</taxon>
        <taxon>Nitrospira</taxon>
    </lineage>
</organism>
<dbReference type="InterPro" id="IPR001789">
    <property type="entry name" value="Sig_transdc_resp-reg_receiver"/>
</dbReference>
<proteinExistence type="predicted"/>
<dbReference type="InterPro" id="IPR050595">
    <property type="entry name" value="Bact_response_regulator"/>
</dbReference>
<evidence type="ECO:0000313" key="4">
    <source>
        <dbReference type="EMBL" id="QPD04720.1"/>
    </source>
</evidence>
<protein>
    <recommendedName>
        <fullName evidence="3">Response regulatory domain-containing protein</fullName>
    </recommendedName>
</protein>
<dbReference type="Proteomes" id="UP000593737">
    <property type="component" value="Chromosome"/>
</dbReference>
<dbReference type="Pfam" id="PF00072">
    <property type="entry name" value="Response_reg"/>
    <property type="match status" value="1"/>
</dbReference>
<evidence type="ECO:0000256" key="2">
    <source>
        <dbReference type="PROSITE-ProRule" id="PRU00169"/>
    </source>
</evidence>
<accession>A0A7S8FF64</accession>
<feature type="domain" description="Response regulatory" evidence="3">
    <location>
        <begin position="2"/>
        <end position="126"/>
    </location>
</feature>
<dbReference type="GO" id="GO:0000160">
    <property type="term" value="P:phosphorelay signal transduction system"/>
    <property type="evidence" value="ECO:0007669"/>
    <property type="project" value="InterPro"/>
</dbReference>
<dbReference type="PANTHER" id="PTHR44591">
    <property type="entry name" value="STRESS RESPONSE REGULATOR PROTEIN 1"/>
    <property type="match status" value="1"/>
</dbReference>
<reference evidence="4 5" key="1">
    <citation type="journal article" date="2020" name="ISME J.">
        <title>Enrichment and physiological characterization of a novel comammox Nitrospira indicates ammonium inhibition of complete nitrification.</title>
        <authorList>
            <person name="Sakoula D."/>
            <person name="Koch H."/>
            <person name="Frank J."/>
            <person name="Jetten M.S.M."/>
            <person name="van Kessel M.A.H.J."/>
            <person name="Lucker S."/>
        </authorList>
    </citation>
    <scope>NUCLEOTIDE SEQUENCE [LARGE SCALE GENOMIC DNA]</scope>
    <source>
        <strain evidence="4">Comreactor17</strain>
    </source>
</reference>
<dbReference type="EMBL" id="CP047423">
    <property type="protein sequence ID" value="QPD04720.1"/>
    <property type="molecule type" value="Genomic_DNA"/>
</dbReference>
<evidence type="ECO:0000259" key="3">
    <source>
        <dbReference type="PROSITE" id="PS50110"/>
    </source>
</evidence>
<name>A0A7S8FF64_9BACT</name>
<dbReference type="SUPFAM" id="SSF52172">
    <property type="entry name" value="CheY-like"/>
    <property type="match status" value="1"/>
</dbReference>
<evidence type="ECO:0000256" key="1">
    <source>
        <dbReference type="ARBA" id="ARBA00022553"/>
    </source>
</evidence>
<dbReference type="KEGG" id="nkf:Nkreftii_002494"/>
<dbReference type="PANTHER" id="PTHR44591:SF3">
    <property type="entry name" value="RESPONSE REGULATORY DOMAIN-CONTAINING PROTEIN"/>
    <property type="match status" value="1"/>
</dbReference>
<keyword evidence="1 2" id="KW-0597">Phosphoprotein</keyword>